<name>A0ACD5IM40_9PROT</name>
<gene>
    <name evidence="1" type="ORF">HF292_005420</name>
</gene>
<evidence type="ECO:0000313" key="1">
    <source>
        <dbReference type="EMBL" id="XRP74091.1"/>
    </source>
</evidence>
<reference evidence="1 2" key="1">
    <citation type="journal article" date="2021" name="ISME J.">
        <title>Genomic evolution of the class Acidithiobacillia: deep-branching Proteobacteria living in extreme acidic conditions.</title>
        <authorList>
            <person name="Moya-Beltran A."/>
            <person name="Beard S."/>
            <person name="Rojas-Villalobos C."/>
            <person name="Issotta F."/>
            <person name="Gallardo Y."/>
            <person name="Ulloa R."/>
            <person name="Giaveno A."/>
            <person name="Degli Esposti M."/>
            <person name="Johnson D.B."/>
            <person name="Quatrini R."/>
        </authorList>
    </citation>
    <scope>NUCLEOTIDE SEQUENCE [LARGE SCALE GENOMIC DNA]</scope>
    <source>
        <strain evidence="1 2">CF3</strain>
    </source>
</reference>
<organism evidence="1 2">
    <name type="scientific">Acidithiobacillus ferruginosus</name>
    <dbReference type="NCBI Taxonomy" id="3063951"/>
    <lineage>
        <taxon>Bacteria</taxon>
        <taxon>Pseudomonadati</taxon>
        <taxon>Pseudomonadota</taxon>
        <taxon>Acidithiobacillia</taxon>
        <taxon>Acidithiobacillales</taxon>
        <taxon>Acidithiobacillaceae</taxon>
        <taxon>Acidithiobacillus</taxon>
    </lineage>
</organism>
<proteinExistence type="predicted"/>
<sequence length="107" mass="11734">MAERTSLTNGQQMFLPGITVEGWDTTLRGNIDTQAVTALYADHATHDQFCAEIKIDLDPEHLRSGRFALNDLVIILGTMARNILRMIGQPALLDPMPRCAVAPSTAE</sequence>
<protein>
    <submittedName>
        <fullName evidence="1">Uncharacterized protein</fullName>
    </submittedName>
</protein>
<dbReference type="EMBL" id="CP130946">
    <property type="protein sequence ID" value="XRP74091.1"/>
    <property type="molecule type" value="Genomic_DNA"/>
</dbReference>
<keyword evidence="2" id="KW-1185">Reference proteome</keyword>
<accession>A0ACD5IM40</accession>
<evidence type="ECO:0000313" key="2">
    <source>
        <dbReference type="Proteomes" id="UP001196097"/>
    </source>
</evidence>
<dbReference type="Proteomes" id="UP001196097">
    <property type="component" value="Chromosome"/>
</dbReference>